<comment type="catalytic activity">
    <reaction evidence="4">
        <text>S-adenosyl-L-homocysteine + H2O + H(+) = S-inosyl-L-homocysteine + NH4(+)</text>
        <dbReference type="Rhea" id="RHEA:20716"/>
        <dbReference type="ChEBI" id="CHEBI:15377"/>
        <dbReference type="ChEBI" id="CHEBI:15378"/>
        <dbReference type="ChEBI" id="CHEBI:28938"/>
        <dbReference type="ChEBI" id="CHEBI:57856"/>
        <dbReference type="ChEBI" id="CHEBI:57985"/>
        <dbReference type="EC" id="3.5.4.28"/>
    </reaction>
</comment>
<dbReference type="PANTHER" id="PTHR43794">
    <property type="entry name" value="AMINOHYDROLASE SSNA-RELATED"/>
    <property type="match status" value="1"/>
</dbReference>
<sequence>MGKLLIRGADLMTMRDDTFIIHDGAIVIEDDKFIFVGEEKDLPQEWEYDKIIEAKDQVIMPGMINTHTHAAMTLLRSYADDLPLMEWLEKRIWPVEARLKAEDVYWGSMVAILEMIKSGTTCFADMYFYMDEVAKAVEESGIRGVLSHGMIGVGPNGEKDLAVGRQFCKDWEGKADGRIRTMLAPHAPYTCPPDYLRKVLEIADELKVPIHIHLCETETEIKNIKEQYGKTPIQLVDEVGLFDYPVLAAHCVHLSDKDFEILKKAKALGIAHNPQSNMKLASGIAPVQRMLNEGLTVGIGTDGASSNNNLNMLEEMSTAALLQKVGTMDSTALPAGECLRMATIYGARAIGQDAELGTLEVGKKADLIIFDFSKPHLVPRHNIMAHTVYSAQSSDILTVIVNGQILMENREVKTIDEERVLFEAERTSKELLRR</sequence>
<feature type="binding site" evidence="4">
    <location>
        <position position="96"/>
    </location>
    <ligand>
        <name>substrate</name>
    </ligand>
</feature>
<keyword evidence="1 4" id="KW-0479">Metal-binding</keyword>
<accession>A0A3Q9HPQ5</accession>
<dbReference type="EC" id="3.5.4.28" evidence="4"/>
<dbReference type="SUPFAM" id="SSF51556">
    <property type="entry name" value="Metallo-dependent hydrolases"/>
    <property type="match status" value="1"/>
</dbReference>
<dbReference type="InterPro" id="IPR006680">
    <property type="entry name" value="Amidohydro-rel"/>
</dbReference>
<feature type="binding site" evidence="4">
    <location>
        <position position="216"/>
    </location>
    <ligand>
        <name>substrate</name>
    </ligand>
</feature>
<dbReference type="InterPro" id="IPR023512">
    <property type="entry name" value="Deaminase_MtaD/DadD"/>
</dbReference>
<dbReference type="RefSeq" id="WP_127016025.1">
    <property type="nucleotide sequence ID" value="NZ_CP016379.1"/>
</dbReference>
<comment type="catalytic activity">
    <reaction evidence="4">
        <text>S-methyl-5'-thioadenosine + H2O + H(+) = S-methyl-5'-thioinosine + NH4(+)</text>
        <dbReference type="Rhea" id="RHEA:25025"/>
        <dbReference type="ChEBI" id="CHEBI:15377"/>
        <dbReference type="ChEBI" id="CHEBI:15378"/>
        <dbReference type="ChEBI" id="CHEBI:17509"/>
        <dbReference type="ChEBI" id="CHEBI:28938"/>
        <dbReference type="ChEBI" id="CHEBI:48595"/>
        <dbReference type="EC" id="3.5.4.31"/>
    </reaction>
</comment>
<comment type="cofactor">
    <cofactor evidence="4">
        <name>Zn(2+)</name>
        <dbReference type="ChEBI" id="CHEBI:29105"/>
    </cofactor>
    <text evidence="4">Binds 1 zinc ion per subunit.</text>
</comment>
<evidence type="ECO:0000313" key="6">
    <source>
        <dbReference type="EMBL" id="AZR72695.1"/>
    </source>
</evidence>
<comment type="similarity">
    <text evidence="4">Belongs to the metallo-dependent hydrolases superfamily. MTA/SAH deaminase family.</text>
</comment>
<dbReference type="SUPFAM" id="SSF51338">
    <property type="entry name" value="Composite domain of metallo-dependent hydrolases"/>
    <property type="match status" value="1"/>
</dbReference>
<evidence type="ECO:0000259" key="5">
    <source>
        <dbReference type="Pfam" id="PF01979"/>
    </source>
</evidence>
<evidence type="ECO:0000256" key="4">
    <source>
        <dbReference type="HAMAP-Rule" id="MF_01281"/>
    </source>
</evidence>
<feature type="binding site" evidence="4">
    <location>
        <position position="302"/>
    </location>
    <ligand>
        <name>substrate</name>
    </ligand>
</feature>
<proteinExistence type="inferred from homology"/>
<dbReference type="GO" id="GO:0046872">
    <property type="term" value="F:metal ion binding"/>
    <property type="evidence" value="ECO:0007669"/>
    <property type="project" value="UniProtKB-KW"/>
</dbReference>
<feature type="binding site" evidence="4">
    <location>
        <position position="67"/>
    </location>
    <ligand>
        <name>Zn(2+)</name>
        <dbReference type="ChEBI" id="CHEBI:29105"/>
    </ligand>
</feature>
<name>A0A3Q9HPQ5_9FIRM</name>
<protein>
    <recommendedName>
        <fullName evidence="4">5-methylthioadenosine/S-adenosylhomocysteine deaminase</fullName>
        <shortName evidence="4">MTA/SAH deaminase</shortName>
        <ecNumber evidence="4">3.5.4.28</ecNumber>
        <ecNumber evidence="4">3.5.4.31</ecNumber>
    </recommendedName>
</protein>
<dbReference type="InterPro" id="IPR011059">
    <property type="entry name" value="Metal-dep_hydrolase_composite"/>
</dbReference>
<dbReference type="GO" id="GO:0050270">
    <property type="term" value="F:S-adenosylhomocysteine deaminase activity"/>
    <property type="evidence" value="ECO:0007669"/>
    <property type="project" value="UniProtKB-UniRule"/>
</dbReference>
<dbReference type="FunFam" id="3.20.20.140:FF:000014">
    <property type="entry name" value="5-methylthioadenosine/S-adenosylhomocysteine deaminase"/>
    <property type="match status" value="1"/>
</dbReference>
<dbReference type="GO" id="GO:0090614">
    <property type="term" value="F:5'-methylthioadenosine deaminase activity"/>
    <property type="evidence" value="ECO:0007669"/>
    <property type="project" value="UniProtKB-UniRule"/>
</dbReference>
<comment type="caution">
    <text evidence="4">Lacks conserved residue(s) required for the propagation of feature annotation.</text>
</comment>
<keyword evidence="2 4" id="KW-0378">Hydrolase</keyword>
<evidence type="ECO:0000256" key="3">
    <source>
        <dbReference type="ARBA" id="ARBA00022833"/>
    </source>
</evidence>
<dbReference type="InterPro" id="IPR032466">
    <property type="entry name" value="Metal_Hydrolase"/>
</dbReference>
<feature type="binding site" evidence="4">
    <location>
        <position position="69"/>
    </location>
    <ligand>
        <name>Zn(2+)</name>
        <dbReference type="ChEBI" id="CHEBI:29105"/>
    </ligand>
</feature>
<evidence type="ECO:0000313" key="7">
    <source>
        <dbReference type="Proteomes" id="UP000267250"/>
    </source>
</evidence>
<comment type="function">
    <text evidence="4">Catalyzes the deamination of 5-methylthioadenosine and S-adenosyl-L-homocysteine into 5-methylthioinosine and S-inosyl-L-homocysteine, respectively. Is also able to deaminate adenosine.</text>
</comment>
<dbReference type="Pfam" id="PF01979">
    <property type="entry name" value="Amidohydro_1"/>
    <property type="match status" value="1"/>
</dbReference>
<feature type="binding site" evidence="4">
    <location>
        <position position="186"/>
    </location>
    <ligand>
        <name>substrate</name>
    </ligand>
</feature>
<dbReference type="EC" id="3.5.4.31" evidence="4"/>
<evidence type="ECO:0000256" key="2">
    <source>
        <dbReference type="ARBA" id="ARBA00022801"/>
    </source>
</evidence>
<dbReference type="Gene3D" id="3.20.20.140">
    <property type="entry name" value="Metal-dependent hydrolases"/>
    <property type="match status" value="1"/>
</dbReference>
<dbReference type="EMBL" id="CP016379">
    <property type="protein sequence ID" value="AZR72695.1"/>
    <property type="molecule type" value="Genomic_DNA"/>
</dbReference>
<dbReference type="Gene3D" id="2.30.40.10">
    <property type="entry name" value="Urease, subunit C, domain 1"/>
    <property type="match status" value="1"/>
</dbReference>
<dbReference type="PANTHER" id="PTHR43794:SF11">
    <property type="entry name" value="AMIDOHYDROLASE-RELATED DOMAIN-CONTAINING PROTEIN"/>
    <property type="match status" value="1"/>
</dbReference>
<gene>
    <name evidence="4" type="primary">mtaD</name>
    <name evidence="6" type="ORF">BBF96_04390</name>
</gene>
<dbReference type="AlphaFoldDB" id="A0A3Q9HPQ5"/>
<dbReference type="Proteomes" id="UP000267250">
    <property type="component" value="Chromosome"/>
</dbReference>
<feature type="binding site" evidence="4">
    <location>
        <position position="302"/>
    </location>
    <ligand>
        <name>Zn(2+)</name>
        <dbReference type="ChEBI" id="CHEBI:29105"/>
    </ligand>
</feature>
<feature type="domain" description="Amidohydrolase-related" evidence="5">
    <location>
        <begin position="58"/>
        <end position="405"/>
    </location>
</feature>
<organism evidence="6 7">
    <name type="scientific">Anoxybacter fermentans</name>
    <dbReference type="NCBI Taxonomy" id="1323375"/>
    <lineage>
        <taxon>Bacteria</taxon>
        <taxon>Bacillati</taxon>
        <taxon>Bacillota</taxon>
        <taxon>Clostridia</taxon>
        <taxon>Halanaerobiales</taxon>
        <taxon>Anoxybacter</taxon>
    </lineage>
</organism>
<dbReference type="OrthoDB" id="9807210at2"/>
<reference evidence="6 7" key="1">
    <citation type="submission" date="2016-07" db="EMBL/GenBank/DDBJ databases">
        <title>Genome and transcriptome analysis of iron-reducing fermentative bacteria Anoxybacter fermentans.</title>
        <authorList>
            <person name="Zeng X."/>
            <person name="Shao Z."/>
        </authorList>
    </citation>
    <scope>NUCLEOTIDE SEQUENCE [LARGE SCALE GENOMIC DNA]</scope>
    <source>
        <strain evidence="6 7">DY22613</strain>
    </source>
</reference>
<evidence type="ECO:0000256" key="1">
    <source>
        <dbReference type="ARBA" id="ARBA00022723"/>
    </source>
</evidence>
<dbReference type="InterPro" id="IPR050287">
    <property type="entry name" value="MTA/SAH_deaminase"/>
</dbReference>
<keyword evidence="3 4" id="KW-0862">Zinc</keyword>
<dbReference type="KEGG" id="aft:BBF96_04390"/>
<keyword evidence="7" id="KW-1185">Reference proteome</keyword>
<feature type="binding site" evidence="4">
    <location>
        <position position="213"/>
    </location>
    <ligand>
        <name>Zn(2+)</name>
        <dbReference type="ChEBI" id="CHEBI:29105"/>
    </ligand>
</feature>
<dbReference type="CDD" id="cd01298">
    <property type="entry name" value="ATZ_TRZ_like"/>
    <property type="match status" value="1"/>
</dbReference>
<dbReference type="HAMAP" id="MF_01281">
    <property type="entry name" value="MTA_SAH_deamin"/>
    <property type="match status" value="1"/>
</dbReference>